<keyword evidence="1" id="KW-0472">Membrane</keyword>
<proteinExistence type="predicted"/>
<evidence type="ECO:0000256" key="1">
    <source>
        <dbReference type="SAM" id="Phobius"/>
    </source>
</evidence>
<feature type="transmembrane region" description="Helical" evidence="1">
    <location>
        <begin position="61"/>
        <end position="79"/>
    </location>
</feature>
<evidence type="ECO:0000313" key="4">
    <source>
        <dbReference type="Proteomes" id="UP000324143"/>
    </source>
</evidence>
<feature type="domain" description="YokE-like PH" evidence="2">
    <location>
        <begin position="71"/>
        <end position="138"/>
    </location>
</feature>
<sequence length="172" mass="20101">MLYYIVNTNNFESGGFKIKIKNKLRKNEKIIFRTDLNYAVFNYPVFFFLVSLISLLLLIDIAVYIFLCISIVSGVYCFIKYKNSLLIITNQRVICYSKNFFHDKILQTSLDKIEDIEVKQGLIGKIFGCAKIEISNTDGIKRTYKRISAPFQFNRILQEQILASDYLNIFDE</sequence>
<name>A0A5D0MKF8_9BACT</name>
<gene>
    <name evidence="3" type="ORF">FXF47_00425</name>
</gene>
<dbReference type="AlphaFoldDB" id="A0A5D0MKF8"/>
<organism evidence="3 4">
    <name type="scientific">Candidatus Mcinerneyibacterium aminivorans</name>
    <dbReference type="NCBI Taxonomy" id="2703815"/>
    <lineage>
        <taxon>Bacteria</taxon>
        <taxon>Candidatus Macinerneyibacteriota</taxon>
        <taxon>Candidatus Mcinerneyibacteria</taxon>
        <taxon>Candidatus Mcinerneyibacteriales</taxon>
        <taxon>Candidatus Mcinerneyibacteriaceae</taxon>
        <taxon>Candidatus Mcinerneyibacterium</taxon>
    </lineage>
</organism>
<accession>A0A5D0MKF8</accession>
<reference evidence="3" key="1">
    <citation type="submission" date="2019-08" db="EMBL/GenBank/DDBJ databases">
        <title>Genomic characterization of a novel candidate phylum (ARYD3) from a high temperature, high salinity tertiary oil reservoir in north central Oklahoma, USA.</title>
        <authorList>
            <person name="Youssef N.H."/>
            <person name="Yadav A."/>
            <person name="Elshahed M.S."/>
        </authorList>
    </citation>
    <scope>NUCLEOTIDE SEQUENCE [LARGE SCALE GENOMIC DNA]</scope>
    <source>
        <strain evidence="3">ARYD3</strain>
    </source>
</reference>
<dbReference type="Pfam" id="PF14470">
    <property type="entry name" value="bPH_3"/>
    <property type="match status" value="1"/>
</dbReference>
<comment type="caution">
    <text evidence="3">The sequence shown here is derived from an EMBL/GenBank/DDBJ whole genome shotgun (WGS) entry which is preliminary data.</text>
</comment>
<dbReference type="EMBL" id="VSIX01000004">
    <property type="protein sequence ID" value="TYB32083.1"/>
    <property type="molecule type" value="Genomic_DNA"/>
</dbReference>
<keyword evidence="1" id="KW-0812">Transmembrane</keyword>
<keyword evidence="4" id="KW-1185">Reference proteome</keyword>
<evidence type="ECO:0000259" key="2">
    <source>
        <dbReference type="Pfam" id="PF14470"/>
    </source>
</evidence>
<keyword evidence="1" id="KW-1133">Transmembrane helix</keyword>
<dbReference type="PANTHER" id="PTHR37938:SF1">
    <property type="entry name" value="BLL0215 PROTEIN"/>
    <property type="match status" value="1"/>
</dbReference>
<dbReference type="InterPro" id="IPR039519">
    <property type="entry name" value="YokE-like_PH"/>
</dbReference>
<dbReference type="Proteomes" id="UP000324143">
    <property type="component" value="Unassembled WGS sequence"/>
</dbReference>
<protein>
    <submittedName>
        <fullName evidence="3">PH domain-containing protein</fullName>
    </submittedName>
</protein>
<evidence type="ECO:0000313" key="3">
    <source>
        <dbReference type="EMBL" id="TYB32083.1"/>
    </source>
</evidence>
<dbReference type="PANTHER" id="PTHR37938">
    <property type="entry name" value="BLL0215 PROTEIN"/>
    <property type="match status" value="1"/>
</dbReference>
<feature type="transmembrane region" description="Helical" evidence="1">
    <location>
        <begin position="36"/>
        <end position="55"/>
    </location>
</feature>